<sequence>MTGENIAPPAAGARMSWWEAPERLRRAVEDLLGGRVAEAVTQPGGFSPGVAARLRLADGRRAFVKAAGAEPNPETPELHRAEARVAAALPPAAPVPAFCGAVDQGDWVALAFEDIDGRPPREPWDAGELRRVLDALAALAATMTPAPVEAPTAAERWTEQFRGWRRLAGSTGVDDLDPWALGRLDRLAAVEATWEDAAAAGATLAHADIRADNLLLTPDRVVVVDWPWACLAPPWFDLLLALPCVRMQGGPPPQEVFDAHPVAAGADGDAVTAVLAAVTGFFVHMARLPAPPGLPTLRAFQRAQGDIALAWLRRRLDGRP</sequence>
<dbReference type="SUPFAM" id="SSF56112">
    <property type="entry name" value="Protein kinase-like (PK-like)"/>
    <property type="match status" value="1"/>
</dbReference>
<dbReference type="Gene3D" id="3.90.1200.10">
    <property type="match status" value="1"/>
</dbReference>
<proteinExistence type="predicted"/>
<keyword evidence="1" id="KW-0808">Transferase</keyword>
<name>A0A7W3LVK6_ACTNM</name>
<organism evidence="1 2">
    <name type="scientific">Actinomadura namibiensis</name>
    <dbReference type="NCBI Taxonomy" id="182080"/>
    <lineage>
        <taxon>Bacteria</taxon>
        <taxon>Bacillati</taxon>
        <taxon>Actinomycetota</taxon>
        <taxon>Actinomycetes</taxon>
        <taxon>Streptosporangiales</taxon>
        <taxon>Thermomonosporaceae</taxon>
        <taxon>Actinomadura</taxon>
    </lineage>
</organism>
<protein>
    <submittedName>
        <fullName evidence="1">Aminoglycoside phosphotransferase (APT) family kinase protein</fullName>
    </submittedName>
</protein>
<keyword evidence="1" id="KW-0418">Kinase</keyword>
<dbReference type="RefSeq" id="WP_182847096.1">
    <property type="nucleotide sequence ID" value="NZ_BAAALP010000085.1"/>
</dbReference>
<gene>
    <name evidence="1" type="ORF">HNR61_006755</name>
</gene>
<accession>A0A7W3LVK6</accession>
<reference evidence="1 2" key="1">
    <citation type="submission" date="2020-08" db="EMBL/GenBank/DDBJ databases">
        <title>Genomic Encyclopedia of Type Strains, Phase IV (KMG-IV): sequencing the most valuable type-strain genomes for metagenomic binning, comparative biology and taxonomic classification.</title>
        <authorList>
            <person name="Goeker M."/>
        </authorList>
    </citation>
    <scope>NUCLEOTIDE SEQUENCE [LARGE SCALE GENOMIC DNA]</scope>
    <source>
        <strain evidence="1 2">DSM 44197</strain>
    </source>
</reference>
<comment type="caution">
    <text evidence="1">The sequence shown here is derived from an EMBL/GenBank/DDBJ whole genome shotgun (WGS) entry which is preliminary data.</text>
</comment>
<evidence type="ECO:0000313" key="1">
    <source>
        <dbReference type="EMBL" id="MBA8955098.1"/>
    </source>
</evidence>
<keyword evidence="2" id="KW-1185">Reference proteome</keyword>
<dbReference type="AlphaFoldDB" id="A0A7W3LVK6"/>
<dbReference type="Gene3D" id="3.30.200.20">
    <property type="entry name" value="Phosphorylase Kinase, domain 1"/>
    <property type="match status" value="1"/>
</dbReference>
<dbReference type="InterPro" id="IPR011009">
    <property type="entry name" value="Kinase-like_dom_sf"/>
</dbReference>
<dbReference type="GO" id="GO:0016301">
    <property type="term" value="F:kinase activity"/>
    <property type="evidence" value="ECO:0007669"/>
    <property type="project" value="UniProtKB-KW"/>
</dbReference>
<evidence type="ECO:0000313" key="2">
    <source>
        <dbReference type="Proteomes" id="UP000572680"/>
    </source>
</evidence>
<dbReference type="Proteomes" id="UP000572680">
    <property type="component" value="Unassembled WGS sequence"/>
</dbReference>
<dbReference type="EMBL" id="JACJIA010000010">
    <property type="protein sequence ID" value="MBA8955098.1"/>
    <property type="molecule type" value="Genomic_DNA"/>
</dbReference>